<keyword evidence="14 16" id="KW-0472">Membrane</keyword>
<dbReference type="Proteomes" id="UP000198705">
    <property type="component" value="Unassembled WGS sequence"/>
</dbReference>
<evidence type="ECO:0000256" key="7">
    <source>
        <dbReference type="ARBA" id="ARBA00022692"/>
    </source>
</evidence>
<dbReference type="InterPro" id="IPR007329">
    <property type="entry name" value="FMN-bd"/>
</dbReference>
<evidence type="ECO:0000256" key="2">
    <source>
        <dbReference type="ARBA" id="ARBA00022475"/>
    </source>
</evidence>
<dbReference type="GO" id="GO:0005886">
    <property type="term" value="C:plasma membrane"/>
    <property type="evidence" value="ECO:0007669"/>
    <property type="project" value="UniProtKB-SubCell"/>
</dbReference>
<evidence type="ECO:0000256" key="4">
    <source>
        <dbReference type="ARBA" id="ARBA00022553"/>
    </source>
</evidence>
<comment type="subunit">
    <text evidence="16">Composed of six subunits; NqrA, NqrB, NqrC, NqrD, NqrE and NqrF.</text>
</comment>
<dbReference type="NCBIfam" id="NF003753">
    <property type="entry name" value="PRK05346.2-4"/>
    <property type="match status" value="1"/>
</dbReference>
<sequence length="263" mass="29232">MSNRTDSNVYTIIFAIAMVIVVGSLLAFAASSLEPNISENKRLEKQQNILYAMGVNDNDEGSAIFISTDKAPEAFKTNIKEQLVLTVDASGTIIKSQTRDEYYNETKEEPYLIDIKKQKTNAKKGEPRKLPLFIGEKDGKTFYIAPIYGKGLWDAIWGYVSVDANMVVQGAYFDHKGETPGLGANIKQRYFMDDFYGEHLLDEAGYFKGITVSKSNADPKNEDKTDNEVDAIAGATITGDGVTAMIKSDLKLYVPYFKNLKNN</sequence>
<dbReference type="GO" id="GO:0016655">
    <property type="term" value="F:oxidoreductase activity, acting on NAD(P)H, quinone or similar compound as acceptor"/>
    <property type="evidence" value="ECO:0007669"/>
    <property type="project" value="UniProtKB-UniRule"/>
</dbReference>
<comment type="caution">
    <text evidence="16">Lacks conserved residue(s) required for the propagation of feature annotation.</text>
</comment>
<gene>
    <name evidence="16" type="primary">nqrC</name>
    <name evidence="18" type="ORF">SAMN04487989_10623</name>
</gene>
<evidence type="ECO:0000256" key="3">
    <source>
        <dbReference type="ARBA" id="ARBA00022519"/>
    </source>
</evidence>
<feature type="transmembrane region" description="Helical" evidence="16">
    <location>
        <begin position="12"/>
        <end position="33"/>
    </location>
</feature>
<keyword evidence="5 16" id="KW-0285">Flavoprotein</keyword>
<dbReference type="PANTHER" id="PTHR37838:SF1">
    <property type="entry name" value="NA(+)-TRANSLOCATING NADH-QUINONE REDUCTASE SUBUNIT C"/>
    <property type="match status" value="1"/>
</dbReference>
<comment type="cofactor">
    <cofactor evidence="16">
        <name>FMN</name>
        <dbReference type="ChEBI" id="CHEBI:58210"/>
    </cofactor>
</comment>
<dbReference type="RefSeq" id="WP_092209188.1">
    <property type="nucleotide sequence ID" value="NZ_FOVN01000006.1"/>
</dbReference>
<evidence type="ECO:0000313" key="19">
    <source>
        <dbReference type="Proteomes" id="UP000198705"/>
    </source>
</evidence>
<proteinExistence type="inferred from homology"/>
<evidence type="ECO:0000256" key="12">
    <source>
        <dbReference type="ARBA" id="ARBA00023065"/>
    </source>
</evidence>
<keyword evidence="7 16" id="KW-0812">Transmembrane</keyword>
<evidence type="ECO:0000256" key="9">
    <source>
        <dbReference type="ARBA" id="ARBA00022989"/>
    </source>
</evidence>
<evidence type="ECO:0000313" key="18">
    <source>
        <dbReference type="EMBL" id="SFN90940.1"/>
    </source>
</evidence>
<comment type="similarity">
    <text evidence="16">Belongs to the NqrC family.</text>
</comment>
<evidence type="ECO:0000256" key="1">
    <source>
        <dbReference type="ARBA" id="ARBA00022448"/>
    </source>
</evidence>
<comment type="subcellular location">
    <subcellularLocation>
        <location evidence="16">Cell membrane</location>
        <topology evidence="16">Single-pass membrane protein</topology>
    </subcellularLocation>
</comment>
<evidence type="ECO:0000256" key="6">
    <source>
        <dbReference type="ARBA" id="ARBA00022643"/>
    </source>
</evidence>
<dbReference type="GO" id="GO:0006814">
    <property type="term" value="P:sodium ion transport"/>
    <property type="evidence" value="ECO:0007669"/>
    <property type="project" value="UniProtKB-UniRule"/>
</dbReference>
<keyword evidence="15 16" id="KW-0739">Sodium transport</keyword>
<dbReference type="HAMAP" id="MF_00427">
    <property type="entry name" value="NqrC"/>
    <property type="match status" value="1"/>
</dbReference>
<evidence type="ECO:0000256" key="16">
    <source>
        <dbReference type="HAMAP-Rule" id="MF_00427"/>
    </source>
</evidence>
<evidence type="ECO:0000256" key="5">
    <source>
        <dbReference type="ARBA" id="ARBA00022630"/>
    </source>
</evidence>
<keyword evidence="11 16" id="KW-0915">Sodium</keyword>
<keyword evidence="4 16" id="KW-0597">Phosphoprotein</keyword>
<comment type="function">
    <text evidence="16">NQR complex catalyzes the reduction of ubiquinone-1 to ubiquinol by two successive reactions, coupled with the transport of Na(+) ions from the cytoplasm to the periplasm. NqrA to NqrE are probably involved in the second step, the conversion of ubisemiquinone to ubiquinol.</text>
</comment>
<dbReference type="GO" id="GO:0010181">
    <property type="term" value="F:FMN binding"/>
    <property type="evidence" value="ECO:0007669"/>
    <property type="project" value="UniProtKB-UniRule"/>
</dbReference>
<keyword evidence="12 16" id="KW-0406">Ion transport</keyword>
<dbReference type="PANTHER" id="PTHR37838">
    <property type="entry name" value="NA(+)-TRANSLOCATING NADH-QUINONE REDUCTASE SUBUNIT C"/>
    <property type="match status" value="1"/>
</dbReference>
<evidence type="ECO:0000256" key="14">
    <source>
        <dbReference type="ARBA" id="ARBA00023136"/>
    </source>
</evidence>
<dbReference type="Pfam" id="PF04205">
    <property type="entry name" value="FMN_bind"/>
    <property type="match status" value="1"/>
</dbReference>
<accession>A0A1I5CVC1</accession>
<reference evidence="19" key="1">
    <citation type="submission" date="2016-10" db="EMBL/GenBank/DDBJ databases">
        <authorList>
            <person name="Varghese N."/>
            <person name="Submissions S."/>
        </authorList>
    </citation>
    <scope>NUCLEOTIDE SEQUENCE [LARGE SCALE GENOMIC DNA]</scope>
    <source>
        <strain evidence="19">DSM 23925</strain>
    </source>
</reference>
<feature type="domain" description="FMN-binding" evidence="17">
    <location>
        <begin position="151"/>
        <end position="253"/>
    </location>
</feature>
<keyword evidence="9 16" id="KW-1133">Transmembrane helix</keyword>
<dbReference type="EMBL" id="FOVN01000006">
    <property type="protein sequence ID" value="SFN90940.1"/>
    <property type="molecule type" value="Genomic_DNA"/>
</dbReference>
<organism evidence="18 19">
    <name type="scientific">Bizionia echini</name>
    <dbReference type="NCBI Taxonomy" id="649333"/>
    <lineage>
        <taxon>Bacteria</taxon>
        <taxon>Pseudomonadati</taxon>
        <taxon>Bacteroidota</taxon>
        <taxon>Flavobacteriia</taxon>
        <taxon>Flavobacteriales</taxon>
        <taxon>Flavobacteriaceae</taxon>
        <taxon>Bizionia</taxon>
    </lineage>
</organism>
<evidence type="ECO:0000256" key="10">
    <source>
        <dbReference type="ARBA" id="ARBA00023027"/>
    </source>
</evidence>
<keyword evidence="19" id="KW-1185">Reference proteome</keyword>
<evidence type="ECO:0000256" key="13">
    <source>
        <dbReference type="ARBA" id="ARBA00023075"/>
    </source>
</evidence>
<feature type="modified residue" description="FMN phosphoryl threonine" evidence="16">
    <location>
        <position position="236"/>
    </location>
</feature>
<dbReference type="InterPro" id="IPR010204">
    <property type="entry name" value="NqrC"/>
</dbReference>
<keyword evidence="2 16" id="KW-1003">Cell membrane</keyword>
<name>A0A1I5CVC1_9FLAO</name>
<keyword evidence="13 16" id="KW-0830">Ubiquinone</keyword>
<dbReference type="SMART" id="SM00900">
    <property type="entry name" value="FMN_bind"/>
    <property type="match status" value="1"/>
</dbReference>
<protein>
    <recommendedName>
        <fullName evidence="16">Na(+)-translocating NADH-quinone reductase subunit C</fullName>
        <shortName evidence="16">Na(+)-NQR subunit C</shortName>
        <shortName evidence="16">Na(+)-translocating NQR subunit C</shortName>
        <ecNumber evidence="16">7.2.1.1</ecNumber>
    </recommendedName>
    <alternativeName>
        <fullName evidence="16">NQR complex subunit C</fullName>
    </alternativeName>
    <alternativeName>
        <fullName evidence="16">NQR-1 subunit C</fullName>
    </alternativeName>
</protein>
<evidence type="ECO:0000256" key="11">
    <source>
        <dbReference type="ARBA" id="ARBA00023053"/>
    </source>
</evidence>
<evidence type="ECO:0000259" key="17">
    <source>
        <dbReference type="SMART" id="SM00900"/>
    </source>
</evidence>
<evidence type="ECO:0000256" key="8">
    <source>
        <dbReference type="ARBA" id="ARBA00022967"/>
    </source>
</evidence>
<keyword evidence="8 16" id="KW-1278">Translocase</keyword>
<evidence type="ECO:0000256" key="15">
    <source>
        <dbReference type="ARBA" id="ARBA00023201"/>
    </source>
</evidence>
<dbReference type="EC" id="7.2.1.1" evidence="16"/>
<dbReference type="OrthoDB" id="9813828at2"/>
<dbReference type="AlphaFoldDB" id="A0A1I5CVC1"/>
<keyword evidence="10 16" id="KW-0520">NAD</keyword>
<dbReference type="STRING" id="649333.SAMN04487989_10623"/>
<keyword evidence="6 16" id="KW-0288">FMN</keyword>
<dbReference type="NCBIfam" id="TIGR01938">
    <property type="entry name" value="nqrC"/>
    <property type="match status" value="1"/>
</dbReference>
<keyword evidence="3" id="KW-0997">Cell inner membrane</keyword>
<comment type="catalytic activity">
    <reaction evidence="16">
        <text>a ubiquinone + n Na(+)(in) + NADH + H(+) = a ubiquinol + n Na(+)(out) + NAD(+)</text>
        <dbReference type="Rhea" id="RHEA:47748"/>
        <dbReference type="Rhea" id="RHEA-COMP:9565"/>
        <dbReference type="Rhea" id="RHEA-COMP:9566"/>
        <dbReference type="ChEBI" id="CHEBI:15378"/>
        <dbReference type="ChEBI" id="CHEBI:16389"/>
        <dbReference type="ChEBI" id="CHEBI:17976"/>
        <dbReference type="ChEBI" id="CHEBI:29101"/>
        <dbReference type="ChEBI" id="CHEBI:57540"/>
        <dbReference type="ChEBI" id="CHEBI:57945"/>
        <dbReference type="EC" id="7.2.1.1"/>
    </reaction>
</comment>
<keyword evidence="1 16" id="KW-0813">Transport</keyword>